<protein>
    <submittedName>
        <fullName evidence="1">Uncharacterized protein</fullName>
    </submittedName>
</protein>
<dbReference type="EMBL" id="GBXM01107716">
    <property type="protein sequence ID" value="JAH00861.1"/>
    <property type="molecule type" value="Transcribed_RNA"/>
</dbReference>
<name>A0A0E9P897_ANGAN</name>
<proteinExistence type="predicted"/>
<organism evidence="1">
    <name type="scientific">Anguilla anguilla</name>
    <name type="common">European freshwater eel</name>
    <name type="synonym">Muraena anguilla</name>
    <dbReference type="NCBI Taxonomy" id="7936"/>
    <lineage>
        <taxon>Eukaryota</taxon>
        <taxon>Metazoa</taxon>
        <taxon>Chordata</taxon>
        <taxon>Craniata</taxon>
        <taxon>Vertebrata</taxon>
        <taxon>Euteleostomi</taxon>
        <taxon>Actinopterygii</taxon>
        <taxon>Neopterygii</taxon>
        <taxon>Teleostei</taxon>
        <taxon>Anguilliformes</taxon>
        <taxon>Anguillidae</taxon>
        <taxon>Anguilla</taxon>
    </lineage>
</organism>
<evidence type="ECO:0000313" key="1">
    <source>
        <dbReference type="EMBL" id="JAH00861.1"/>
    </source>
</evidence>
<reference evidence="1" key="2">
    <citation type="journal article" date="2015" name="Fish Shellfish Immunol.">
        <title>Early steps in the European eel (Anguilla anguilla)-Vibrio vulnificus interaction in the gills: Role of the RtxA13 toxin.</title>
        <authorList>
            <person name="Callol A."/>
            <person name="Pajuelo D."/>
            <person name="Ebbesson L."/>
            <person name="Teles M."/>
            <person name="MacKenzie S."/>
            <person name="Amaro C."/>
        </authorList>
    </citation>
    <scope>NUCLEOTIDE SEQUENCE</scope>
</reference>
<reference evidence="1" key="1">
    <citation type="submission" date="2014-11" db="EMBL/GenBank/DDBJ databases">
        <authorList>
            <person name="Amaro Gonzalez C."/>
        </authorList>
    </citation>
    <scope>NUCLEOTIDE SEQUENCE</scope>
</reference>
<dbReference type="AlphaFoldDB" id="A0A0E9P897"/>
<sequence length="55" mass="6148">MLLFYVDVTFPRTVLCLSGIQKHFTVYASSTGKLAGTQSTSRGQRCVMRLTHPDQ</sequence>
<accession>A0A0E9P897</accession>